<dbReference type="EC" id="2.3.2.6" evidence="4"/>
<dbReference type="GO" id="GO:0008914">
    <property type="term" value="F:leucyl-tRNA--protein transferase activity"/>
    <property type="evidence" value="ECO:0007669"/>
    <property type="project" value="UniProtKB-UniRule"/>
</dbReference>
<keyword evidence="2 4" id="KW-0808">Transferase</keyword>
<proteinExistence type="inferred from homology"/>
<reference evidence="6 7" key="1">
    <citation type="submission" date="2018-01" db="EMBL/GenBank/DDBJ databases">
        <title>Draft Genome Sequence of Komagataeibacter maltaceti LMG 1529, a Vinegar Producing Acetic Acid Bacterium Isolated from Malt Vinegar Brewery Acetifiers.</title>
        <authorList>
            <person name="Zhang Q."/>
            <person name="Hollensteiner J."/>
            <person name="Poehlein A."/>
            <person name="Daniel R."/>
        </authorList>
    </citation>
    <scope>NUCLEOTIDE SEQUENCE [LARGE SCALE GENOMIC DNA]</scope>
    <source>
        <strain evidence="6 7">LMG 1529</strain>
    </source>
</reference>
<gene>
    <name evidence="4 6" type="primary">aat</name>
    <name evidence="6" type="ORF">KMAL_09880</name>
</gene>
<evidence type="ECO:0000256" key="2">
    <source>
        <dbReference type="ARBA" id="ARBA00022679"/>
    </source>
</evidence>
<evidence type="ECO:0000256" key="4">
    <source>
        <dbReference type="HAMAP-Rule" id="MF_00688"/>
    </source>
</evidence>
<comment type="function">
    <text evidence="4">Functions in the N-end rule pathway of protein degradation where it conjugates Leu, Phe and, less efficiently, Met from aminoacyl-tRNAs to the N-termini of proteins containing an N-terminal arginine or lysine.</text>
</comment>
<comment type="subcellular location">
    <subcellularLocation>
        <location evidence="4">Cytoplasm</location>
    </subcellularLocation>
</comment>
<dbReference type="Proteomes" id="UP000237344">
    <property type="component" value="Unassembled WGS sequence"/>
</dbReference>
<dbReference type="EMBL" id="POTC01000008">
    <property type="protein sequence ID" value="POF63432.1"/>
    <property type="molecule type" value="Genomic_DNA"/>
</dbReference>
<evidence type="ECO:0000256" key="5">
    <source>
        <dbReference type="SAM" id="MobiDB-lite"/>
    </source>
</evidence>
<comment type="catalytic activity">
    <reaction evidence="4">
        <text>L-phenylalanyl-tRNA(Phe) + an N-terminal L-alpha-aminoacyl-[protein] = an N-terminal L-phenylalanyl-L-alpha-aminoacyl-[protein] + tRNA(Phe)</text>
        <dbReference type="Rhea" id="RHEA:43632"/>
        <dbReference type="Rhea" id="RHEA-COMP:9668"/>
        <dbReference type="Rhea" id="RHEA-COMP:9699"/>
        <dbReference type="Rhea" id="RHEA-COMP:10636"/>
        <dbReference type="Rhea" id="RHEA-COMP:10637"/>
        <dbReference type="ChEBI" id="CHEBI:78442"/>
        <dbReference type="ChEBI" id="CHEBI:78531"/>
        <dbReference type="ChEBI" id="CHEBI:78597"/>
        <dbReference type="ChEBI" id="CHEBI:83561"/>
        <dbReference type="EC" id="2.3.2.6"/>
    </reaction>
</comment>
<dbReference type="GO" id="GO:0005737">
    <property type="term" value="C:cytoplasm"/>
    <property type="evidence" value="ECO:0007669"/>
    <property type="project" value="UniProtKB-SubCell"/>
</dbReference>
<dbReference type="PANTHER" id="PTHR30098:SF2">
    <property type="entry name" value="LEUCYL_PHENYLALANYL-TRNA--PROTEIN TRANSFERASE"/>
    <property type="match status" value="1"/>
</dbReference>
<name>A0A2S3W3I1_9PROT</name>
<feature type="region of interest" description="Disordered" evidence="5">
    <location>
        <begin position="1"/>
        <end position="20"/>
    </location>
</feature>
<dbReference type="NCBIfam" id="TIGR00667">
    <property type="entry name" value="aat"/>
    <property type="match status" value="1"/>
</dbReference>
<dbReference type="PANTHER" id="PTHR30098">
    <property type="entry name" value="LEUCYL/PHENYLALANYL-TRNA--PROTEIN TRANSFERASE"/>
    <property type="match status" value="1"/>
</dbReference>
<dbReference type="SUPFAM" id="SSF55729">
    <property type="entry name" value="Acyl-CoA N-acyltransferases (Nat)"/>
    <property type="match status" value="1"/>
</dbReference>
<evidence type="ECO:0000313" key="6">
    <source>
        <dbReference type="EMBL" id="POF63432.1"/>
    </source>
</evidence>
<keyword evidence="3 4" id="KW-0012">Acyltransferase</keyword>
<dbReference type="Gene3D" id="3.40.630.70">
    <property type="entry name" value="Leucyl/phenylalanyl-tRNA-protein transferase, C-terminal domain"/>
    <property type="match status" value="1"/>
</dbReference>
<protein>
    <recommendedName>
        <fullName evidence="4">Leucyl/phenylalanyl-tRNA--protein transferase</fullName>
        <ecNumber evidence="4">2.3.2.6</ecNumber>
    </recommendedName>
    <alternativeName>
        <fullName evidence="4">L/F-transferase</fullName>
    </alternativeName>
    <alternativeName>
        <fullName evidence="4">Leucyltransferase</fullName>
    </alternativeName>
    <alternativeName>
        <fullName evidence="4">Phenyalanyltransferase</fullName>
    </alternativeName>
</protein>
<accession>A0A2S3W3I1</accession>
<dbReference type="InterPro" id="IPR016181">
    <property type="entry name" value="Acyl_CoA_acyltransferase"/>
</dbReference>
<comment type="caution">
    <text evidence="6">The sequence shown here is derived from an EMBL/GenBank/DDBJ whole genome shotgun (WGS) entry which is preliminary data.</text>
</comment>
<evidence type="ECO:0000256" key="3">
    <source>
        <dbReference type="ARBA" id="ARBA00023315"/>
    </source>
</evidence>
<comment type="catalytic activity">
    <reaction evidence="4">
        <text>N-terminal L-lysyl-[protein] + L-leucyl-tRNA(Leu) = N-terminal L-leucyl-L-lysyl-[protein] + tRNA(Leu) + H(+)</text>
        <dbReference type="Rhea" id="RHEA:12340"/>
        <dbReference type="Rhea" id="RHEA-COMP:9613"/>
        <dbReference type="Rhea" id="RHEA-COMP:9622"/>
        <dbReference type="Rhea" id="RHEA-COMP:12670"/>
        <dbReference type="Rhea" id="RHEA-COMP:12671"/>
        <dbReference type="ChEBI" id="CHEBI:15378"/>
        <dbReference type="ChEBI" id="CHEBI:65249"/>
        <dbReference type="ChEBI" id="CHEBI:78442"/>
        <dbReference type="ChEBI" id="CHEBI:78494"/>
        <dbReference type="ChEBI" id="CHEBI:133043"/>
        <dbReference type="EC" id="2.3.2.6"/>
    </reaction>
</comment>
<evidence type="ECO:0000256" key="1">
    <source>
        <dbReference type="ARBA" id="ARBA00022490"/>
    </source>
</evidence>
<comment type="similarity">
    <text evidence="4">Belongs to the L/F-transferase family.</text>
</comment>
<dbReference type="HAMAP" id="MF_00688">
    <property type="entry name" value="Leu_Phe_trans"/>
    <property type="match status" value="1"/>
</dbReference>
<dbReference type="Pfam" id="PF03588">
    <property type="entry name" value="Leu_Phe_trans"/>
    <property type="match status" value="1"/>
</dbReference>
<keyword evidence="7" id="KW-1185">Reference proteome</keyword>
<comment type="catalytic activity">
    <reaction evidence="4">
        <text>N-terminal L-arginyl-[protein] + L-leucyl-tRNA(Leu) = N-terminal L-leucyl-L-arginyl-[protein] + tRNA(Leu) + H(+)</text>
        <dbReference type="Rhea" id="RHEA:50416"/>
        <dbReference type="Rhea" id="RHEA-COMP:9613"/>
        <dbReference type="Rhea" id="RHEA-COMP:9622"/>
        <dbReference type="Rhea" id="RHEA-COMP:12672"/>
        <dbReference type="Rhea" id="RHEA-COMP:12673"/>
        <dbReference type="ChEBI" id="CHEBI:15378"/>
        <dbReference type="ChEBI" id="CHEBI:64719"/>
        <dbReference type="ChEBI" id="CHEBI:78442"/>
        <dbReference type="ChEBI" id="CHEBI:78494"/>
        <dbReference type="ChEBI" id="CHEBI:133044"/>
        <dbReference type="EC" id="2.3.2.6"/>
    </reaction>
</comment>
<dbReference type="InterPro" id="IPR042203">
    <property type="entry name" value="Leu/Phe-tRNA_Trfase_C"/>
</dbReference>
<keyword evidence="1 4" id="KW-0963">Cytoplasm</keyword>
<dbReference type="GO" id="GO:0030163">
    <property type="term" value="P:protein catabolic process"/>
    <property type="evidence" value="ECO:0007669"/>
    <property type="project" value="UniProtKB-UniRule"/>
</dbReference>
<sequence length="246" mass="27076">MGLPPYDAGHGTGLRRRREGYPKIMTGQGEVLEITPDLMIRAYAIGLFPMAQDAGATELEWFDPPMRGILPLDAFHIPRRLYRTVMSGRFDVVCDRDFRATMEACAQPAPGREQTWINAQIIDLFCALHDMGYAHSVEVWRDGQMVGGLYGVSLGGAFFGESMFSRERDASKVALVHLVARLRVGGYGLLDTQFGTTHLATFGGVEIPAAEYKDRLRHALELPATWPGDGHGPEIVAAMRAIRGEG</sequence>
<organism evidence="6 7">
    <name type="scientific">Novacetimonas maltaceti</name>
    <dbReference type="NCBI Taxonomy" id="1203393"/>
    <lineage>
        <taxon>Bacteria</taxon>
        <taxon>Pseudomonadati</taxon>
        <taxon>Pseudomonadota</taxon>
        <taxon>Alphaproteobacteria</taxon>
        <taxon>Acetobacterales</taxon>
        <taxon>Acetobacteraceae</taxon>
        <taxon>Novacetimonas</taxon>
    </lineage>
</organism>
<dbReference type="AlphaFoldDB" id="A0A2S3W3I1"/>
<evidence type="ECO:0000313" key="7">
    <source>
        <dbReference type="Proteomes" id="UP000237344"/>
    </source>
</evidence>
<dbReference type="InterPro" id="IPR004616">
    <property type="entry name" value="Leu/Phe-tRNA_Trfase"/>
</dbReference>